<keyword evidence="5 10" id="KW-0812">Transmembrane</keyword>
<proteinExistence type="inferred from homology"/>
<dbReference type="PANTHER" id="PTHR11214">
    <property type="entry name" value="BETA-1,3-N-ACETYLGLUCOSAMINYLTRANSFERASE"/>
    <property type="match status" value="1"/>
</dbReference>
<gene>
    <name evidence="11" type="ORF">VFPPC_01674</name>
</gene>
<feature type="transmembrane region" description="Helical" evidence="10">
    <location>
        <begin position="28"/>
        <end position="48"/>
    </location>
</feature>
<dbReference type="RefSeq" id="XP_018150185.1">
    <property type="nucleotide sequence ID" value="XM_018281454.1"/>
</dbReference>
<keyword evidence="6 10" id="KW-0735">Signal-anchor</keyword>
<evidence type="ECO:0000256" key="10">
    <source>
        <dbReference type="RuleBase" id="RU363063"/>
    </source>
</evidence>
<evidence type="ECO:0000256" key="6">
    <source>
        <dbReference type="ARBA" id="ARBA00022968"/>
    </source>
</evidence>
<dbReference type="Pfam" id="PF01762">
    <property type="entry name" value="Galactosyl_T"/>
    <property type="match status" value="1"/>
</dbReference>
<evidence type="ECO:0000256" key="3">
    <source>
        <dbReference type="ARBA" id="ARBA00022676"/>
    </source>
</evidence>
<evidence type="ECO:0000256" key="8">
    <source>
        <dbReference type="ARBA" id="ARBA00023034"/>
    </source>
</evidence>
<dbReference type="GO" id="GO:0016758">
    <property type="term" value="F:hexosyltransferase activity"/>
    <property type="evidence" value="ECO:0007669"/>
    <property type="project" value="InterPro"/>
</dbReference>
<keyword evidence="12" id="KW-1185">Reference proteome</keyword>
<evidence type="ECO:0000256" key="9">
    <source>
        <dbReference type="ARBA" id="ARBA00023136"/>
    </source>
</evidence>
<evidence type="ECO:0000313" key="11">
    <source>
        <dbReference type="EMBL" id="OAQ74102.1"/>
    </source>
</evidence>
<accession>A0A179G8G5</accession>
<keyword evidence="7 10" id="KW-1133">Transmembrane helix</keyword>
<dbReference type="KEGG" id="pchm:VFPPC_01674"/>
<keyword evidence="4" id="KW-0808">Transferase</keyword>
<dbReference type="OrthoDB" id="2139606at2759"/>
<dbReference type="GeneID" id="28845448"/>
<keyword evidence="8 10" id="KW-0333">Golgi apparatus</keyword>
<dbReference type="GO" id="GO:0000139">
    <property type="term" value="C:Golgi membrane"/>
    <property type="evidence" value="ECO:0007669"/>
    <property type="project" value="UniProtKB-SubCell"/>
</dbReference>
<keyword evidence="3 10" id="KW-0328">Glycosyltransferase</keyword>
<dbReference type="InterPro" id="IPR002659">
    <property type="entry name" value="Glyco_trans_31"/>
</dbReference>
<dbReference type="Proteomes" id="UP000078397">
    <property type="component" value="Unassembled WGS sequence"/>
</dbReference>
<dbReference type="PANTHER" id="PTHR11214:SF351">
    <property type="entry name" value="BETA-1,3-GALACTOSYLTRANSFERASE PVG3"/>
    <property type="match status" value="1"/>
</dbReference>
<protein>
    <recommendedName>
        <fullName evidence="10">Hexosyltransferase</fullName>
        <ecNumber evidence="10">2.4.1.-</ecNumber>
    </recommendedName>
</protein>
<evidence type="ECO:0000256" key="5">
    <source>
        <dbReference type="ARBA" id="ARBA00022692"/>
    </source>
</evidence>
<dbReference type="EMBL" id="LSBJ02000001">
    <property type="protein sequence ID" value="OAQ74102.1"/>
    <property type="molecule type" value="Genomic_DNA"/>
</dbReference>
<evidence type="ECO:0000256" key="2">
    <source>
        <dbReference type="ARBA" id="ARBA00008661"/>
    </source>
</evidence>
<evidence type="ECO:0000256" key="1">
    <source>
        <dbReference type="ARBA" id="ARBA00004323"/>
    </source>
</evidence>
<dbReference type="AlphaFoldDB" id="A0A179G8G5"/>
<organism evidence="11 12">
    <name type="scientific">Pochonia chlamydosporia 170</name>
    <dbReference type="NCBI Taxonomy" id="1380566"/>
    <lineage>
        <taxon>Eukaryota</taxon>
        <taxon>Fungi</taxon>
        <taxon>Dikarya</taxon>
        <taxon>Ascomycota</taxon>
        <taxon>Pezizomycotina</taxon>
        <taxon>Sordariomycetes</taxon>
        <taxon>Hypocreomycetidae</taxon>
        <taxon>Hypocreales</taxon>
        <taxon>Clavicipitaceae</taxon>
        <taxon>Pochonia</taxon>
    </lineage>
</organism>
<comment type="subcellular location">
    <subcellularLocation>
        <location evidence="1 10">Golgi apparatus membrane</location>
        <topology evidence="1 10">Single-pass type II membrane protein</topology>
    </subcellularLocation>
</comment>
<dbReference type="STRING" id="1380566.A0A179G8G5"/>
<reference evidence="11 12" key="1">
    <citation type="journal article" date="2016" name="PLoS Pathog.">
        <title>Biosynthesis of antibiotic leucinostatins in bio-control fungus Purpureocillium lilacinum and their inhibition on phytophthora revealed by genome mining.</title>
        <authorList>
            <person name="Wang G."/>
            <person name="Liu Z."/>
            <person name="Lin R."/>
            <person name="Li E."/>
            <person name="Mao Z."/>
            <person name="Ling J."/>
            <person name="Yang Y."/>
            <person name="Yin W.B."/>
            <person name="Xie B."/>
        </authorList>
    </citation>
    <scope>NUCLEOTIDE SEQUENCE [LARGE SCALE GENOMIC DNA]</scope>
    <source>
        <strain evidence="11">170</strain>
    </source>
</reference>
<evidence type="ECO:0000256" key="4">
    <source>
        <dbReference type="ARBA" id="ARBA00022679"/>
    </source>
</evidence>
<comment type="caution">
    <text evidence="11">The sequence shown here is derived from an EMBL/GenBank/DDBJ whole genome shotgun (WGS) entry which is preliminary data.</text>
</comment>
<sequence length="424" mass="49003">MAVAEKSNWPLRSWSRPSFLPCVSRRHFRLLVISAFACLSLTVYLSVLHLRSGPRTWSVETIVHHKDTTKAHKSPYPLVPFPDSPLKTNHESIVKQERQPWLAAVICAAQDVERRMLIRTTWMRLFQHVPFDARFVVSNPGPGWNETIRFENQTFGDMIVLDHIPEDDVTANTIKTLEFYKWLINGGQRYEFITKLDTDLWMNAPAFWDRYLLPRMSNETGRLTAAVSKTIIGQLFYSDTGYNTFAHGSMYTVTWDMMQLLVSLQERFNVVTGEDAAVGILMHKGQEMANFVNLHGEEKFDYDDGDSRGDGTAWARTDSHPDAISHALYSDEVIAVHMLKQKKLWMKVADCFDQEGVKTIPPPPEYERRPPFRVRWKDFLYSTGLANPYETMFDTIPREFFVHKHGNWVCDGIWNLGQSKMGFQ</sequence>
<dbReference type="EC" id="2.4.1.-" evidence="10"/>
<name>A0A179G8G5_METCM</name>
<keyword evidence="9 10" id="KW-0472">Membrane</keyword>
<evidence type="ECO:0000256" key="7">
    <source>
        <dbReference type="ARBA" id="ARBA00022989"/>
    </source>
</evidence>
<comment type="similarity">
    <text evidence="2 10">Belongs to the glycosyltransferase 31 family.</text>
</comment>
<evidence type="ECO:0000313" key="12">
    <source>
        <dbReference type="Proteomes" id="UP000078397"/>
    </source>
</evidence>